<proteinExistence type="predicted"/>
<dbReference type="GO" id="GO:0009535">
    <property type="term" value="C:chloroplast thylakoid membrane"/>
    <property type="evidence" value="ECO:0007669"/>
    <property type="project" value="InterPro"/>
</dbReference>
<organism evidence="1">
    <name type="scientific">Rhizophora mucronata</name>
    <name type="common">Asiatic mangrove</name>
    <dbReference type="NCBI Taxonomy" id="61149"/>
    <lineage>
        <taxon>Eukaryota</taxon>
        <taxon>Viridiplantae</taxon>
        <taxon>Streptophyta</taxon>
        <taxon>Embryophyta</taxon>
        <taxon>Tracheophyta</taxon>
        <taxon>Spermatophyta</taxon>
        <taxon>Magnoliopsida</taxon>
        <taxon>eudicotyledons</taxon>
        <taxon>Gunneridae</taxon>
        <taxon>Pentapetalae</taxon>
        <taxon>rosids</taxon>
        <taxon>fabids</taxon>
        <taxon>Malpighiales</taxon>
        <taxon>Rhizophoraceae</taxon>
        <taxon>Rhizophora</taxon>
    </lineage>
</organism>
<evidence type="ECO:0000313" key="1">
    <source>
        <dbReference type="EMBL" id="MBW90723.1"/>
    </source>
</evidence>
<dbReference type="PANTHER" id="PTHR31032:SF2">
    <property type="entry name" value="PGR5-LIKE A PROTEIN"/>
    <property type="match status" value="1"/>
</dbReference>
<reference evidence="1" key="1">
    <citation type="submission" date="2018-02" db="EMBL/GenBank/DDBJ databases">
        <title>Rhizophora mucronata_Transcriptome.</title>
        <authorList>
            <person name="Meera S.P."/>
            <person name="Sreeshan A."/>
            <person name="Augustine A."/>
        </authorList>
    </citation>
    <scope>NUCLEOTIDE SEQUENCE</scope>
    <source>
        <tissue evidence="1">Leaf</tissue>
    </source>
</reference>
<dbReference type="PANTHER" id="PTHR31032">
    <property type="entry name" value="PGR5-LIKE PROTEIN 1B, CHLOROPLASTIC"/>
    <property type="match status" value="1"/>
</dbReference>
<name>A0A2P2JBA6_RHIMU</name>
<protein>
    <submittedName>
        <fullName evidence="1">Uncharacterized protein</fullName>
    </submittedName>
</protein>
<accession>A0A2P2JBA6</accession>
<sequence length="148" mass="16413">MAGTCSSVARQLIGSVAAELSRINSRSGAPLAVRISAKSGGISATCSERAEGPSCIYVGPIETASKETLEALYRQARDAYYSGKPLIVDDMFDRVELKLRRYGSKSVIKYPRCSLRRQSEYADAEGRKIYHRLWHWQAYGLFSLQSVV</sequence>
<dbReference type="GO" id="GO:0016730">
    <property type="term" value="F:oxidoreductase activity, acting on iron-sulfur proteins as donors"/>
    <property type="evidence" value="ECO:0007669"/>
    <property type="project" value="InterPro"/>
</dbReference>
<dbReference type="GO" id="GO:0009773">
    <property type="term" value="P:photosynthetic electron transport in photosystem I"/>
    <property type="evidence" value="ECO:0007669"/>
    <property type="project" value="InterPro"/>
</dbReference>
<dbReference type="AlphaFoldDB" id="A0A2P2JBA6"/>
<dbReference type="EMBL" id="GGEC01010240">
    <property type="protein sequence ID" value="MBW90723.1"/>
    <property type="molecule type" value="Transcribed_RNA"/>
</dbReference>
<dbReference type="InterPro" id="IPR039987">
    <property type="entry name" value="PGRL1"/>
</dbReference>